<gene>
    <name evidence="1" type="ORF">IFM12276_50240</name>
</gene>
<keyword evidence="2" id="KW-1185">Reference proteome</keyword>
<protein>
    <submittedName>
        <fullName evidence="1">Uncharacterized protein</fullName>
    </submittedName>
</protein>
<name>A0ABM8D3W4_9NOCA</name>
<dbReference type="EMBL" id="AP026978">
    <property type="protein sequence ID" value="BDU01996.1"/>
    <property type="molecule type" value="Genomic_DNA"/>
</dbReference>
<evidence type="ECO:0000313" key="1">
    <source>
        <dbReference type="EMBL" id="BDU01996.1"/>
    </source>
</evidence>
<sequence>MPGAAWAVETPPAAVKLTTASTAGTVPTNERNSRDAVMGIIFPQHARENACGCEKPVGASAARVVFGDEFCRCLVPN</sequence>
<evidence type="ECO:0000313" key="2">
    <source>
        <dbReference type="Proteomes" id="UP001317870"/>
    </source>
</evidence>
<reference evidence="1 2" key="1">
    <citation type="submission" date="2022-11" db="EMBL/GenBank/DDBJ databases">
        <title>Genome Sequencing of Nocardia sp. ON39_IFM12276 and assembly.</title>
        <authorList>
            <person name="Shimojima M."/>
            <person name="Toyokawa M."/>
            <person name="Uesaka K."/>
        </authorList>
    </citation>
    <scope>NUCLEOTIDE SEQUENCE [LARGE SCALE GENOMIC DNA]</scope>
    <source>
        <strain evidence="1 2">IFM 12276</strain>
    </source>
</reference>
<organism evidence="1 2">
    <name type="scientific">Nocardia sputorum</name>
    <dbReference type="NCBI Taxonomy" id="2984338"/>
    <lineage>
        <taxon>Bacteria</taxon>
        <taxon>Bacillati</taxon>
        <taxon>Actinomycetota</taxon>
        <taxon>Actinomycetes</taxon>
        <taxon>Mycobacteriales</taxon>
        <taxon>Nocardiaceae</taxon>
        <taxon>Nocardia</taxon>
    </lineage>
</organism>
<proteinExistence type="predicted"/>
<accession>A0ABM8D3W4</accession>
<dbReference type="Proteomes" id="UP001317870">
    <property type="component" value="Chromosome"/>
</dbReference>